<dbReference type="AlphaFoldDB" id="A0A0J7XLQ6"/>
<sequence>MHPRIHAESQPEKIALVMARTGESLTYGELERRANQAAHALRKLGLKTGDTMAIACDNRLEFFDIYWAAQRAGIILVLLSARLKLDEIAYIVNDSGARALLVSDAMADTARAVAASRDKVPGLVQLLPIGPVDDLTDWICLCGGQSTDPIADEHIGGRMVYSSGTTGRPKGIRFASASGSPVQPNPAAVLFNRLYGLDGETIYLSPAPLYHSAPMGMTAGIQSVGGTAIVMDKFDPEAFLQAIERWKVTALMAVPTMFIRLLALPPEVRARYDLSSLRTVIHAAAPCPPPVKRAMIDWLGPIVEEFYAGSEGNGHVTISSAEWLARPGSVGRAVVGEIHICGDDGGELPIGETGTIYFGGGRAVTYHNDPAKTVSAHNPLHPDWSTMGDVGRVDADGYLFLSDRKDFMIISGGVNVYPQEVEDLLITHPDVADAAVFGVPHPDFGEEVKAVIQPQNWNAAGDALAADLIAWCRDRLADIKCPRSVDFERQLPRAETGKLYKKELKARYWQDA</sequence>
<dbReference type="InterPro" id="IPR045851">
    <property type="entry name" value="AMP-bd_C_sf"/>
</dbReference>
<dbReference type="GO" id="GO:0006631">
    <property type="term" value="P:fatty acid metabolic process"/>
    <property type="evidence" value="ECO:0007669"/>
    <property type="project" value="TreeGrafter"/>
</dbReference>
<dbReference type="Proteomes" id="UP000052268">
    <property type="component" value="Unassembled WGS sequence"/>
</dbReference>
<dbReference type="PROSITE" id="PS00455">
    <property type="entry name" value="AMP_BINDING"/>
    <property type="match status" value="1"/>
</dbReference>
<comment type="caution">
    <text evidence="5">The sequence shown here is derived from an EMBL/GenBank/DDBJ whole genome shotgun (WGS) entry which is preliminary data.</text>
</comment>
<dbReference type="RefSeq" id="WP_201786074.1">
    <property type="nucleotide sequence ID" value="NZ_KQ130457.1"/>
</dbReference>
<dbReference type="SUPFAM" id="SSF56801">
    <property type="entry name" value="Acetyl-CoA synthetase-like"/>
    <property type="match status" value="1"/>
</dbReference>
<gene>
    <name evidence="5" type="ORF">V474_02890</name>
</gene>
<dbReference type="Pfam" id="PF00501">
    <property type="entry name" value="AMP-binding"/>
    <property type="match status" value="1"/>
</dbReference>
<keyword evidence="2" id="KW-0436">Ligase</keyword>
<dbReference type="PATRIC" id="fig|1114963.3.peg.4200"/>
<dbReference type="GO" id="GO:0031956">
    <property type="term" value="F:medium-chain fatty acid-CoA ligase activity"/>
    <property type="evidence" value="ECO:0007669"/>
    <property type="project" value="TreeGrafter"/>
</dbReference>
<dbReference type="InterPro" id="IPR000873">
    <property type="entry name" value="AMP-dep_synth/lig_dom"/>
</dbReference>
<feature type="domain" description="AMP-binding enzyme C-terminal" evidence="4">
    <location>
        <begin position="420"/>
        <end position="498"/>
    </location>
</feature>
<accession>A0A0J7XLQ6</accession>
<evidence type="ECO:0000259" key="4">
    <source>
        <dbReference type="Pfam" id="PF13193"/>
    </source>
</evidence>
<dbReference type="Gene3D" id="3.40.50.12780">
    <property type="entry name" value="N-terminal domain of ligase-like"/>
    <property type="match status" value="1"/>
</dbReference>
<dbReference type="InterPro" id="IPR025110">
    <property type="entry name" value="AMP-bd_C"/>
</dbReference>
<evidence type="ECO:0000313" key="5">
    <source>
        <dbReference type="EMBL" id="KMS52013.1"/>
    </source>
</evidence>
<name>A0A0J7XLQ6_9SPHN</name>
<organism evidence="5 6">
    <name type="scientific">Novosphingobium barchaimii LL02</name>
    <dbReference type="NCBI Taxonomy" id="1114963"/>
    <lineage>
        <taxon>Bacteria</taxon>
        <taxon>Pseudomonadati</taxon>
        <taxon>Pseudomonadota</taxon>
        <taxon>Alphaproteobacteria</taxon>
        <taxon>Sphingomonadales</taxon>
        <taxon>Sphingomonadaceae</taxon>
        <taxon>Novosphingobium</taxon>
    </lineage>
</organism>
<dbReference type="Pfam" id="PF13193">
    <property type="entry name" value="AMP-binding_C"/>
    <property type="match status" value="1"/>
</dbReference>
<proteinExistence type="inferred from homology"/>
<protein>
    <submittedName>
        <fullName evidence="5">Acyl-CoA synthetase</fullName>
    </submittedName>
</protein>
<reference evidence="5 6" key="1">
    <citation type="journal article" date="2015" name="G3 (Bethesda)">
        <title>Insights into Ongoing Evolution of the Hexachlorocyclohexane Catabolic Pathway from Comparative Genomics of Ten Sphingomonadaceae Strains.</title>
        <authorList>
            <person name="Pearce S.L."/>
            <person name="Oakeshott J.G."/>
            <person name="Pandey G."/>
        </authorList>
    </citation>
    <scope>NUCLEOTIDE SEQUENCE [LARGE SCALE GENOMIC DNA]</scope>
    <source>
        <strain evidence="5 6">LL02</strain>
    </source>
</reference>
<dbReference type="EMBL" id="JACU01000010">
    <property type="protein sequence ID" value="KMS52013.1"/>
    <property type="molecule type" value="Genomic_DNA"/>
</dbReference>
<comment type="similarity">
    <text evidence="1">Belongs to the ATP-dependent AMP-binding enzyme family.</text>
</comment>
<dbReference type="InterPro" id="IPR020845">
    <property type="entry name" value="AMP-binding_CS"/>
</dbReference>
<evidence type="ECO:0000256" key="1">
    <source>
        <dbReference type="ARBA" id="ARBA00006432"/>
    </source>
</evidence>
<evidence type="ECO:0000259" key="3">
    <source>
        <dbReference type="Pfam" id="PF00501"/>
    </source>
</evidence>
<evidence type="ECO:0000313" key="6">
    <source>
        <dbReference type="Proteomes" id="UP000052268"/>
    </source>
</evidence>
<keyword evidence="6" id="KW-1185">Reference proteome</keyword>
<dbReference type="PANTHER" id="PTHR43201">
    <property type="entry name" value="ACYL-COA SYNTHETASE"/>
    <property type="match status" value="1"/>
</dbReference>
<feature type="domain" description="AMP-dependent synthetase/ligase" evidence="3">
    <location>
        <begin position="6"/>
        <end position="360"/>
    </location>
</feature>
<dbReference type="PANTHER" id="PTHR43201:SF5">
    <property type="entry name" value="MEDIUM-CHAIN ACYL-COA LIGASE ACSF2, MITOCHONDRIAL"/>
    <property type="match status" value="1"/>
</dbReference>
<dbReference type="Gene3D" id="3.30.300.30">
    <property type="match status" value="1"/>
</dbReference>
<dbReference type="InterPro" id="IPR042099">
    <property type="entry name" value="ANL_N_sf"/>
</dbReference>
<evidence type="ECO:0000256" key="2">
    <source>
        <dbReference type="ARBA" id="ARBA00022598"/>
    </source>
</evidence>